<comment type="caution">
    <text evidence="2">The sequence shown here is derived from an EMBL/GenBank/DDBJ whole genome shotgun (WGS) entry which is preliminary data.</text>
</comment>
<dbReference type="PANTHER" id="PTHR33437">
    <property type="entry name" value="OS06G0361200 PROTEIN"/>
    <property type="match status" value="1"/>
</dbReference>
<dbReference type="EMBL" id="JACGWJ010000008">
    <property type="protein sequence ID" value="KAL0404077.1"/>
    <property type="molecule type" value="Genomic_DNA"/>
</dbReference>
<gene>
    <name evidence="2" type="ORF">Sradi_2048500</name>
</gene>
<reference evidence="2" key="2">
    <citation type="journal article" date="2024" name="Plant">
        <title>Genomic evolution and insights into agronomic trait innovations of Sesamum species.</title>
        <authorList>
            <person name="Miao H."/>
            <person name="Wang L."/>
            <person name="Qu L."/>
            <person name="Liu H."/>
            <person name="Sun Y."/>
            <person name="Le M."/>
            <person name="Wang Q."/>
            <person name="Wei S."/>
            <person name="Zheng Y."/>
            <person name="Lin W."/>
            <person name="Duan Y."/>
            <person name="Cao H."/>
            <person name="Xiong S."/>
            <person name="Wang X."/>
            <person name="Wei L."/>
            <person name="Li C."/>
            <person name="Ma Q."/>
            <person name="Ju M."/>
            <person name="Zhao R."/>
            <person name="Li G."/>
            <person name="Mu C."/>
            <person name="Tian Q."/>
            <person name="Mei H."/>
            <person name="Zhang T."/>
            <person name="Gao T."/>
            <person name="Zhang H."/>
        </authorList>
    </citation>
    <scope>NUCLEOTIDE SEQUENCE</scope>
    <source>
        <strain evidence="2">G02</strain>
    </source>
</reference>
<sequence length="262" mass="29880">MVTNTTTLEEQIANLTKAIEGLTKHVQEQDSQISKLINKIDNTDASHIAEKQIEAHDEAKTSLKQESNKREKSATKELQVSSEELIPVDKLKEFIMGTIQNKLGGSFKLSIIYTKSYTQKIDNLKMSVGYQPSKFQQFDGKGNPKQHVAHFFETCNNAGTYGDYLWKEEPVIDYINRWRNLSLNCKYRLFKTSAIEMCIQGMHWGLRYILQGIQPRTFEELASRAHDIELSMAVIETDGHLAKNLANSKKIKKPRKGTNLSI</sequence>
<proteinExistence type="predicted"/>
<feature type="coiled-coil region" evidence="1">
    <location>
        <begin position="5"/>
        <end position="32"/>
    </location>
</feature>
<keyword evidence="1" id="KW-0175">Coiled coil</keyword>
<organism evidence="2">
    <name type="scientific">Sesamum radiatum</name>
    <name type="common">Black benniseed</name>
    <dbReference type="NCBI Taxonomy" id="300843"/>
    <lineage>
        <taxon>Eukaryota</taxon>
        <taxon>Viridiplantae</taxon>
        <taxon>Streptophyta</taxon>
        <taxon>Embryophyta</taxon>
        <taxon>Tracheophyta</taxon>
        <taxon>Spermatophyta</taxon>
        <taxon>Magnoliopsida</taxon>
        <taxon>eudicotyledons</taxon>
        <taxon>Gunneridae</taxon>
        <taxon>Pentapetalae</taxon>
        <taxon>asterids</taxon>
        <taxon>lamiids</taxon>
        <taxon>Lamiales</taxon>
        <taxon>Pedaliaceae</taxon>
        <taxon>Sesamum</taxon>
    </lineage>
</organism>
<accession>A0AAW2TIH9</accession>
<dbReference type="AlphaFoldDB" id="A0AAW2TIH9"/>
<protein>
    <recommendedName>
        <fullName evidence="3">Ty3 transposon capsid-like protein domain-containing protein</fullName>
    </recommendedName>
</protein>
<name>A0AAW2TIH9_SESRA</name>
<dbReference type="PANTHER" id="PTHR33437:SF4">
    <property type="entry name" value="RETROTRANSPOSON GAG PROTEIN"/>
    <property type="match status" value="1"/>
</dbReference>
<evidence type="ECO:0000256" key="1">
    <source>
        <dbReference type="SAM" id="Coils"/>
    </source>
</evidence>
<reference evidence="2" key="1">
    <citation type="submission" date="2020-06" db="EMBL/GenBank/DDBJ databases">
        <authorList>
            <person name="Li T."/>
            <person name="Hu X."/>
            <person name="Zhang T."/>
            <person name="Song X."/>
            <person name="Zhang H."/>
            <person name="Dai N."/>
            <person name="Sheng W."/>
            <person name="Hou X."/>
            <person name="Wei L."/>
        </authorList>
    </citation>
    <scope>NUCLEOTIDE SEQUENCE</scope>
    <source>
        <strain evidence="2">G02</strain>
        <tissue evidence="2">Leaf</tissue>
    </source>
</reference>
<evidence type="ECO:0008006" key="3">
    <source>
        <dbReference type="Google" id="ProtNLM"/>
    </source>
</evidence>
<evidence type="ECO:0000313" key="2">
    <source>
        <dbReference type="EMBL" id="KAL0404077.1"/>
    </source>
</evidence>